<dbReference type="EnsemblMetazoa" id="CJA37729.1">
    <property type="protein sequence ID" value="CJA37729.1"/>
    <property type="gene ID" value="WBGene00213576"/>
</dbReference>
<evidence type="ECO:0000313" key="2">
    <source>
        <dbReference type="EnsemblMetazoa" id="CJA37729.1"/>
    </source>
</evidence>
<accession>A0A8R1EPB4</accession>
<keyword evidence="3" id="KW-1185">Reference proteome</keyword>
<organism evidence="2 3">
    <name type="scientific">Caenorhabditis japonica</name>
    <dbReference type="NCBI Taxonomy" id="281687"/>
    <lineage>
        <taxon>Eukaryota</taxon>
        <taxon>Metazoa</taxon>
        <taxon>Ecdysozoa</taxon>
        <taxon>Nematoda</taxon>
        <taxon>Chromadorea</taxon>
        <taxon>Rhabditida</taxon>
        <taxon>Rhabditina</taxon>
        <taxon>Rhabditomorpha</taxon>
        <taxon>Rhabditoidea</taxon>
        <taxon>Rhabditidae</taxon>
        <taxon>Peloderinae</taxon>
        <taxon>Caenorhabditis</taxon>
    </lineage>
</organism>
<sequence length="120" mass="13072">MSGLAQACILPGTHVTSPPCLAYQSIFLDHPASLWPPCTSRRRSRTSCVSLINAHVSPLVAHHLDSLALALGFKSFPPFRCARKRSRKGYKRAQNPHSRGGLLFMPVGPLLVPLPLLLVP</sequence>
<keyword evidence="1" id="KW-0812">Transmembrane</keyword>
<reference evidence="3" key="1">
    <citation type="submission" date="2010-08" db="EMBL/GenBank/DDBJ databases">
        <authorList>
            <consortium name="Caenorhabditis japonica Sequencing Consortium"/>
            <person name="Wilson R.K."/>
        </authorList>
    </citation>
    <scope>NUCLEOTIDE SEQUENCE [LARGE SCALE GENOMIC DNA]</scope>
    <source>
        <strain evidence="3">DF5081</strain>
    </source>
</reference>
<keyword evidence="1" id="KW-0472">Membrane</keyword>
<name>A0A8R1EPB4_CAEJA</name>
<dbReference type="AlphaFoldDB" id="A0A8R1EPB4"/>
<proteinExistence type="predicted"/>
<evidence type="ECO:0000313" key="3">
    <source>
        <dbReference type="Proteomes" id="UP000005237"/>
    </source>
</evidence>
<dbReference type="Proteomes" id="UP000005237">
    <property type="component" value="Unassembled WGS sequence"/>
</dbReference>
<keyword evidence="1" id="KW-1133">Transmembrane helix</keyword>
<reference evidence="2" key="2">
    <citation type="submission" date="2022-06" db="UniProtKB">
        <authorList>
            <consortium name="EnsemblMetazoa"/>
        </authorList>
    </citation>
    <scope>IDENTIFICATION</scope>
    <source>
        <strain evidence="2">DF5081</strain>
    </source>
</reference>
<protein>
    <submittedName>
        <fullName evidence="2">Uncharacterized protein</fullName>
    </submittedName>
</protein>
<evidence type="ECO:0000256" key="1">
    <source>
        <dbReference type="SAM" id="Phobius"/>
    </source>
</evidence>
<feature type="transmembrane region" description="Helical" evidence="1">
    <location>
        <begin position="100"/>
        <end position="119"/>
    </location>
</feature>